<organism evidence="1">
    <name type="scientific">Chlorobaculum parvum</name>
    <dbReference type="NCBI Taxonomy" id="274539"/>
    <lineage>
        <taxon>Bacteria</taxon>
        <taxon>Pseudomonadati</taxon>
        <taxon>Chlorobiota</taxon>
        <taxon>Chlorobiia</taxon>
        <taxon>Chlorobiales</taxon>
        <taxon>Chlorobiaceae</taxon>
        <taxon>Chlorobaculum</taxon>
    </lineage>
</organism>
<proteinExistence type="predicted"/>
<comment type="caution">
    <text evidence="1">The sequence shown here is derived from an EMBL/GenBank/DDBJ whole genome shotgun (WGS) entry which is preliminary data.</text>
</comment>
<evidence type="ECO:0000313" key="1">
    <source>
        <dbReference type="EMBL" id="HHE31111.1"/>
    </source>
</evidence>
<dbReference type="Pfam" id="PF13528">
    <property type="entry name" value="Glyco_trans_1_3"/>
    <property type="match status" value="2"/>
</dbReference>
<dbReference type="SUPFAM" id="SSF53756">
    <property type="entry name" value="UDP-Glycosyltransferase/glycogen phosphorylase"/>
    <property type="match status" value="1"/>
</dbReference>
<evidence type="ECO:0008006" key="2">
    <source>
        <dbReference type="Google" id="ProtNLM"/>
    </source>
</evidence>
<name>A0A7C5DF65_9CHLB</name>
<accession>A0A7C5DF65</accession>
<reference evidence="1" key="1">
    <citation type="journal article" date="2020" name="mSystems">
        <title>Genome- and Community-Level Interaction Insights into Carbon Utilization and Element Cycling Functions of Hydrothermarchaeota in Hydrothermal Sediment.</title>
        <authorList>
            <person name="Zhou Z."/>
            <person name="Liu Y."/>
            <person name="Xu W."/>
            <person name="Pan J."/>
            <person name="Luo Z.H."/>
            <person name="Li M."/>
        </authorList>
    </citation>
    <scope>NUCLEOTIDE SEQUENCE [LARGE SCALE GENOMIC DNA]</scope>
    <source>
        <strain evidence="1">HyVt-633</strain>
    </source>
</reference>
<protein>
    <recommendedName>
        <fullName evidence="2">Glycosyltransferase</fullName>
    </recommendedName>
</protein>
<dbReference type="Proteomes" id="UP000886058">
    <property type="component" value="Unassembled WGS sequence"/>
</dbReference>
<dbReference type="AlphaFoldDB" id="A0A7C5DF65"/>
<dbReference type="EMBL" id="DRSQ01000008">
    <property type="protein sequence ID" value="HHE31111.1"/>
    <property type="molecule type" value="Genomic_DNA"/>
</dbReference>
<sequence>MKILFGVQGTGNGHISRSRELVRKLKEDGHELEVIISGRREEELREIEVFAPYKVLKGFTLVTRRGKMSYMETMFQLDFARLMTDVLTLDTTGVDLVITDFEPVTSMAARIKGLVSVGFGHQYAFPYHVPVARGSLFEKYTLLNFAPARYNAGLHWDHFNQPIFPPVIPEMLYKTARPREDAQKILVYLPFEEVEDIEAFLRPFGSFNFFIYGKVTEDRDEGHLSYRAYSREGFLRDLMECSGVVCNAGFELPGEALHLGKKMLLRPLDGQIEQDSNALAMVQLGYGMSMHQLDAGVLKEWLVSPPGNPLNYARTVDYIAEWIESGCWDDLKVFADASWRDHFHGKVSS</sequence>
<gene>
    <name evidence="1" type="ORF">ENL07_00350</name>
</gene>